<name>A0A5N5HNI0_9ROSA</name>
<reference evidence="3" key="2">
    <citation type="submission" date="2019-10" db="EMBL/GenBank/DDBJ databases">
        <title>A de novo genome assembly of a pear dwarfing rootstock.</title>
        <authorList>
            <person name="Wang F."/>
            <person name="Wang J."/>
            <person name="Li S."/>
            <person name="Zhang Y."/>
            <person name="Fang M."/>
            <person name="Ma L."/>
            <person name="Zhao Y."/>
            <person name="Jiang S."/>
        </authorList>
    </citation>
    <scope>NUCLEOTIDE SEQUENCE [LARGE SCALE GENOMIC DNA]</scope>
</reference>
<reference evidence="2 3" key="3">
    <citation type="submission" date="2019-11" db="EMBL/GenBank/DDBJ databases">
        <title>A de novo genome assembly of a pear dwarfing rootstock.</title>
        <authorList>
            <person name="Wang F."/>
            <person name="Wang J."/>
            <person name="Li S."/>
            <person name="Zhang Y."/>
            <person name="Fang M."/>
            <person name="Ma L."/>
            <person name="Zhao Y."/>
            <person name="Jiang S."/>
        </authorList>
    </citation>
    <scope>NUCLEOTIDE SEQUENCE [LARGE SCALE GENOMIC DNA]</scope>
    <source>
        <strain evidence="2">S2</strain>
        <tissue evidence="2">Leaf</tissue>
    </source>
</reference>
<reference evidence="2 3" key="1">
    <citation type="submission" date="2019-09" db="EMBL/GenBank/DDBJ databases">
        <authorList>
            <person name="Ou C."/>
        </authorList>
    </citation>
    <scope>NUCLEOTIDE SEQUENCE [LARGE SCALE GENOMIC DNA]</scope>
    <source>
        <strain evidence="2">S2</strain>
        <tissue evidence="2">Leaf</tissue>
    </source>
</reference>
<evidence type="ECO:0000256" key="1">
    <source>
        <dbReference type="SAM" id="MobiDB-lite"/>
    </source>
</evidence>
<dbReference type="AlphaFoldDB" id="A0A5N5HNI0"/>
<feature type="compositionally biased region" description="Basic and acidic residues" evidence="1">
    <location>
        <begin position="29"/>
        <end position="39"/>
    </location>
</feature>
<keyword evidence="3" id="KW-1185">Reference proteome</keyword>
<evidence type="ECO:0000313" key="3">
    <source>
        <dbReference type="Proteomes" id="UP000327157"/>
    </source>
</evidence>
<feature type="region of interest" description="Disordered" evidence="1">
    <location>
        <begin position="1"/>
        <end position="56"/>
    </location>
</feature>
<dbReference type="Proteomes" id="UP000327157">
    <property type="component" value="Chromosome 8"/>
</dbReference>
<sequence>MSAATTATVHHDQPASTAPIDAKNTTMQHRGDEVKEDRIIQPQTSRGSQPEIERIQPPIKRSSWNYHEQHSGLEIETLHSISIDRNKLHWRLTADRIEGA</sequence>
<dbReference type="EMBL" id="SMOL01000148">
    <property type="protein sequence ID" value="KAB2627682.1"/>
    <property type="molecule type" value="Genomic_DNA"/>
</dbReference>
<proteinExistence type="predicted"/>
<accession>A0A5N5HNI0</accession>
<protein>
    <submittedName>
        <fullName evidence="2">Uncharacterized protein</fullName>
    </submittedName>
</protein>
<organism evidence="2 3">
    <name type="scientific">Pyrus ussuriensis x Pyrus communis</name>
    <dbReference type="NCBI Taxonomy" id="2448454"/>
    <lineage>
        <taxon>Eukaryota</taxon>
        <taxon>Viridiplantae</taxon>
        <taxon>Streptophyta</taxon>
        <taxon>Embryophyta</taxon>
        <taxon>Tracheophyta</taxon>
        <taxon>Spermatophyta</taxon>
        <taxon>Magnoliopsida</taxon>
        <taxon>eudicotyledons</taxon>
        <taxon>Gunneridae</taxon>
        <taxon>Pentapetalae</taxon>
        <taxon>rosids</taxon>
        <taxon>fabids</taxon>
        <taxon>Rosales</taxon>
        <taxon>Rosaceae</taxon>
        <taxon>Amygdaloideae</taxon>
        <taxon>Maleae</taxon>
        <taxon>Pyrus</taxon>
    </lineage>
</organism>
<gene>
    <name evidence="2" type="ORF">D8674_032477</name>
</gene>
<comment type="caution">
    <text evidence="2">The sequence shown here is derived from an EMBL/GenBank/DDBJ whole genome shotgun (WGS) entry which is preliminary data.</text>
</comment>
<evidence type="ECO:0000313" key="2">
    <source>
        <dbReference type="EMBL" id="KAB2627682.1"/>
    </source>
</evidence>